<gene>
    <name evidence="2" type="ORF">Hypma_007109</name>
</gene>
<keyword evidence="1" id="KW-0812">Transmembrane</keyword>
<sequence>MLGAKYCRRTLLTFNPLVIEFWIRSLHSCTRVQYIAWTTDTYHWLCLSHQTLKRSAKPGDYLNRLCRALVFPGIPLPIPSNTMAPTPEDLEAKAFYFFGIIILADFASAITLTLLYGVFVLLFSMSSAMILRQGLGPRSRQAMFLLTLISFATATVHWAVAIAAFVKEVQSVLSRNLDTPFFERLLLSANSPPSAPVFISMWAAAFLSIISDIVVIWRAWVLFFENRWVMIGPLALLLGTITTTLLYLIPLFNPEVFEATVSGENPYSVINNLRTVSLALSLATNALATLMIAYKLWQHRTFLTEMLGSNRPRSRAQNVLIMLVESGVLYFILHLVTFLLSTCPGPWAEFVSSKVVFSIYYEFTAMYPTIVVVLVNHQRSFADTCGFSNLDLNDAQTHEPNILARPVTFGHLSFARPPAKASGDDSPEIQNLIEESITDIEGGASETRLLKGTVMMDVDVEKRQAKTAPF</sequence>
<proteinExistence type="predicted"/>
<protein>
    <submittedName>
        <fullName evidence="2">Uncharacterized protein</fullName>
    </submittedName>
</protein>
<evidence type="ECO:0000313" key="2">
    <source>
        <dbReference type="EMBL" id="RDB30455.1"/>
    </source>
</evidence>
<evidence type="ECO:0000256" key="1">
    <source>
        <dbReference type="SAM" id="Phobius"/>
    </source>
</evidence>
<comment type="caution">
    <text evidence="2">The sequence shown here is derived from an EMBL/GenBank/DDBJ whole genome shotgun (WGS) entry which is preliminary data.</text>
</comment>
<dbReference type="AlphaFoldDB" id="A0A369KCR7"/>
<dbReference type="EMBL" id="LUEZ02000005">
    <property type="protein sequence ID" value="RDB30455.1"/>
    <property type="molecule type" value="Genomic_DNA"/>
</dbReference>
<feature type="transmembrane region" description="Helical" evidence="1">
    <location>
        <begin position="276"/>
        <end position="297"/>
    </location>
</feature>
<name>A0A369KCR7_HYPMA</name>
<keyword evidence="1" id="KW-0472">Membrane</keyword>
<feature type="transmembrane region" description="Helical" evidence="1">
    <location>
        <begin position="95"/>
        <end position="123"/>
    </location>
</feature>
<feature type="transmembrane region" description="Helical" evidence="1">
    <location>
        <begin position="144"/>
        <end position="166"/>
    </location>
</feature>
<dbReference type="Proteomes" id="UP000076154">
    <property type="component" value="Unassembled WGS sequence"/>
</dbReference>
<dbReference type="OrthoDB" id="3259206at2759"/>
<feature type="transmembrane region" description="Helical" evidence="1">
    <location>
        <begin position="355"/>
        <end position="375"/>
    </location>
</feature>
<keyword evidence="1" id="KW-1133">Transmembrane helix</keyword>
<evidence type="ECO:0000313" key="3">
    <source>
        <dbReference type="Proteomes" id="UP000076154"/>
    </source>
</evidence>
<keyword evidence="3" id="KW-1185">Reference proteome</keyword>
<organism evidence="2 3">
    <name type="scientific">Hypsizygus marmoreus</name>
    <name type="common">White beech mushroom</name>
    <name type="synonym">Agaricus marmoreus</name>
    <dbReference type="NCBI Taxonomy" id="39966"/>
    <lineage>
        <taxon>Eukaryota</taxon>
        <taxon>Fungi</taxon>
        <taxon>Dikarya</taxon>
        <taxon>Basidiomycota</taxon>
        <taxon>Agaricomycotina</taxon>
        <taxon>Agaricomycetes</taxon>
        <taxon>Agaricomycetidae</taxon>
        <taxon>Agaricales</taxon>
        <taxon>Tricholomatineae</taxon>
        <taxon>Lyophyllaceae</taxon>
        <taxon>Hypsizygus</taxon>
    </lineage>
</organism>
<feature type="transmembrane region" description="Helical" evidence="1">
    <location>
        <begin position="228"/>
        <end position="249"/>
    </location>
</feature>
<feature type="transmembrane region" description="Helical" evidence="1">
    <location>
        <begin position="195"/>
        <end position="216"/>
    </location>
</feature>
<accession>A0A369KCR7</accession>
<reference evidence="2" key="1">
    <citation type="submission" date="2018-04" db="EMBL/GenBank/DDBJ databases">
        <title>Whole genome sequencing of Hypsizygus marmoreus.</title>
        <authorList>
            <person name="Choi I.-G."/>
            <person name="Min B."/>
            <person name="Kim J.-G."/>
            <person name="Kim S."/>
            <person name="Oh Y.-L."/>
            <person name="Kong W.-S."/>
            <person name="Park H."/>
            <person name="Jeong J."/>
            <person name="Song E.-S."/>
        </authorList>
    </citation>
    <scope>NUCLEOTIDE SEQUENCE [LARGE SCALE GENOMIC DNA]</scope>
    <source>
        <strain evidence="2">51987-8</strain>
    </source>
</reference>
<dbReference type="InParanoid" id="A0A369KCR7"/>
<feature type="transmembrane region" description="Helical" evidence="1">
    <location>
        <begin position="318"/>
        <end position="340"/>
    </location>
</feature>